<gene>
    <name evidence="2" type="ORF">H0E87_020372</name>
</gene>
<dbReference type="EMBL" id="JACEGQ020000011">
    <property type="protein sequence ID" value="KAH8493585.1"/>
    <property type="molecule type" value="Genomic_DNA"/>
</dbReference>
<dbReference type="PROSITE" id="PS50879">
    <property type="entry name" value="RNASE_H_1"/>
    <property type="match status" value="1"/>
</dbReference>
<keyword evidence="3" id="KW-1185">Reference proteome</keyword>
<evidence type="ECO:0000313" key="3">
    <source>
        <dbReference type="Proteomes" id="UP000807159"/>
    </source>
</evidence>
<dbReference type="InterPro" id="IPR053151">
    <property type="entry name" value="RNase_H-like"/>
</dbReference>
<feature type="domain" description="RNase H type-1" evidence="1">
    <location>
        <begin position="39"/>
        <end position="171"/>
    </location>
</feature>
<accession>A0A8T2XJ55</accession>
<dbReference type="SUPFAM" id="SSF53098">
    <property type="entry name" value="Ribonuclease H-like"/>
    <property type="match status" value="1"/>
</dbReference>
<evidence type="ECO:0000313" key="2">
    <source>
        <dbReference type="EMBL" id="KAH8493585.1"/>
    </source>
</evidence>
<protein>
    <recommendedName>
        <fullName evidence="1">RNase H type-1 domain-containing protein</fullName>
    </recommendedName>
</protein>
<dbReference type="InterPro" id="IPR012337">
    <property type="entry name" value="RNaseH-like_sf"/>
</dbReference>
<dbReference type="AlphaFoldDB" id="A0A8T2XJ55"/>
<dbReference type="Proteomes" id="UP000807159">
    <property type="component" value="Chromosome 11"/>
</dbReference>
<dbReference type="InterPro" id="IPR044730">
    <property type="entry name" value="RNase_H-like_dom_plant"/>
</dbReference>
<dbReference type="InterPro" id="IPR002156">
    <property type="entry name" value="RNaseH_domain"/>
</dbReference>
<dbReference type="PANTHER" id="PTHR47723:SF23">
    <property type="entry name" value="REVERSE TRANSCRIPTASE-LIKE PROTEIN"/>
    <property type="match status" value="1"/>
</dbReference>
<proteinExistence type="predicted"/>
<dbReference type="GO" id="GO:0003676">
    <property type="term" value="F:nucleic acid binding"/>
    <property type="evidence" value="ECO:0007669"/>
    <property type="project" value="InterPro"/>
</dbReference>
<dbReference type="Gene3D" id="3.30.420.10">
    <property type="entry name" value="Ribonuclease H-like superfamily/Ribonuclease H"/>
    <property type="match status" value="1"/>
</dbReference>
<organism evidence="2 3">
    <name type="scientific">Populus deltoides</name>
    <name type="common">Eastern poplar</name>
    <name type="synonym">Eastern cottonwood</name>
    <dbReference type="NCBI Taxonomy" id="3696"/>
    <lineage>
        <taxon>Eukaryota</taxon>
        <taxon>Viridiplantae</taxon>
        <taxon>Streptophyta</taxon>
        <taxon>Embryophyta</taxon>
        <taxon>Tracheophyta</taxon>
        <taxon>Spermatophyta</taxon>
        <taxon>Magnoliopsida</taxon>
        <taxon>eudicotyledons</taxon>
        <taxon>Gunneridae</taxon>
        <taxon>Pentapetalae</taxon>
        <taxon>rosids</taxon>
        <taxon>fabids</taxon>
        <taxon>Malpighiales</taxon>
        <taxon>Salicaceae</taxon>
        <taxon>Saliceae</taxon>
        <taxon>Populus</taxon>
    </lineage>
</organism>
<name>A0A8T2XJ55_POPDE</name>
<dbReference type="GO" id="GO:0004523">
    <property type="term" value="F:RNA-DNA hybrid ribonuclease activity"/>
    <property type="evidence" value="ECO:0007669"/>
    <property type="project" value="InterPro"/>
</dbReference>
<sequence length="247" mass="28314">MLSFTNILRCQRRIIESPVRIFIRNLHRDPIPVAWEKPQIGWTKLNFDGSCKDSAGKASIGGVFRNYEAFLFLLGYAESIGRTTSMISELAALRRGLELVLENGWGNVWLEGDSKSLVDIILKRKLVRCKEAQRQVSYINLIIPELKNCLVTHVFREGNRAADKLARIAYQLQKPKIWRHIPPDTILQILHENAEACLPNASFGRNVLPPQRTPKKENAFPSRKRLHFESEVKYIYTNDNDPQPPSP</sequence>
<dbReference type="Pfam" id="PF13456">
    <property type="entry name" value="RVT_3"/>
    <property type="match status" value="1"/>
</dbReference>
<dbReference type="CDD" id="cd06222">
    <property type="entry name" value="RNase_H_like"/>
    <property type="match status" value="1"/>
</dbReference>
<reference evidence="2" key="1">
    <citation type="journal article" date="2021" name="J. Hered.">
        <title>Genome Assembly of Salicaceae Populus deltoides (Eastern Cottonwood) I-69 Based on Nanopore Sequencing and Hi-C Technologies.</title>
        <authorList>
            <person name="Bai S."/>
            <person name="Wu H."/>
            <person name="Zhang J."/>
            <person name="Pan Z."/>
            <person name="Zhao W."/>
            <person name="Li Z."/>
            <person name="Tong C."/>
        </authorList>
    </citation>
    <scope>NUCLEOTIDE SEQUENCE</scope>
    <source>
        <tissue evidence="2">Leaf</tissue>
    </source>
</reference>
<dbReference type="InterPro" id="IPR036397">
    <property type="entry name" value="RNaseH_sf"/>
</dbReference>
<evidence type="ECO:0000259" key="1">
    <source>
        <dbReference type="PROSITE" id="PS50879"/>
    </source>
</evidence>
<dbReference type="PANTHER" id="PTHR47723">
    <property type="entry name" value="OS05G0353850 PROTEIN"/>
    <property type="match status" value="1"/>
</dbReference>
<comment type="caution">
    <text evidence="2">The sequence shown here is derived from an EMBL/GenBank/DDBJ whole genome shotgun (WGS) entry which is preliminary data.</text>
</comment>